<accession>A0ABU3SH54</accession>
<gene>
    <name evidence="2" type="ORF">RKE40_29300</name>
</gene>
<proteinExistence type="predicted"/>
<reference evidence="2 3" key="1">
    <citation type="submission" date="2023-09" db="EMBL/GenBank/DDBJ databases">
        <title>Whole genome shotgun sequencing (WGS) of Bosea sp. ZW T0_25, isolated from stored onions (Allium cepa).</title>
        <authorList>
            <person name="Stoll D.A."/>
            <person name="Huch M."/>
        </authorList>
    </citation>
    <scope>NUCLEOTIDE SEQUENCE [LARGE SCALE GENOMIC DNA]</scope>
    <source>
        <strain evidence="2 3">ZW T0_25</strain>
    </source>
</reference>
<feature type="region of interest" description="Disordered" evidence="1">
    <location>
        <begin position="105"/>
        <end position="135"/>
    </location>
</feature>
<dbReference type="RefSeq" id="WP_316021683.1">
    <property type="nucleotide sequence ID" value="NZ_JAWDID010000107.1"/>
</dbReference>
<dbReference type="EMBL" id="JAWDID010000107">
    <property type="protein sequence ID" value="MDU0343991.1"/>
    <property type="molecule type" value="Genomic_DNA"/>
</dbReference>
<sequence>MAFTIRSQDDYEKAIARVQELRNRSPATVAEESELRHLLGAADDWDRTMGSEAAGERSTADALARETGAGFAVLMARLFPERDWVAELANSLGQKRSYVERHLQHDVMPPPDLVDAAQRLVNAEPSSGEPRPSKA</sequence>
<organism evidence="2 3">
    <name type="scientific">Bosea rubneri</name>
    <dbReference type="NCBI Taxonomy" id="3075434"/>
    <lineage>
        <taxon>Bacteria</taxon>
        <taxon>Pseudomonadati</taxon>
        <taxon>Pseudomonadota</taxon>
        <taxon>Alphaproteobacteria</taxon>
        <taxon>Hyphomicrobiales</taxon>
        <taxon>Boseaceae</taxon>
        <taxon>Bosea</taxon>
    </lineage>
</organism>
<evidence type="ECO:0000313" key="2">
    <source>
        <dbReference type="EMBL" id="MDU0343991.1"/>
    </source>
</evidence>
<name>A0ABU3SH54_9HYPH</name>
<evidence type="ECO:0000313" key="3">
    <source>
        <dbReference type="Proteomes" id="UP001254257"/>
    </source>
</evidence>
<dbReference type="Proteomes" id="UP001254257">
    <property type="component" value="Unassembled WGS sequence"/>
</dbReference>
<comment type="caution">
    <text evidence="2">The sequence shown here is derived from an EMBL/GenBank/DDBJ whole genome shotgun (WGS) entry which is preliminary data.</text>
</comment>
<protein>
    <submittedName>
        <fullName evidence="2">Uncharacterized protein</fullName>
    </submittedName>
</protein>
<keyword evidence="3" id="KW-1185">Reference proteome</keyword>
<evidence type="ECO:0000256" key="1">
    <source>
        <dbReference type="SAM" id="MobiDB-lite"/>
    </source>
</evidence>